<reference evidence="5 6" key="1">
    <citation type="submission" date="2020-04" db="EMBL/GenBank/DDBJ databases">
        <authorList>
            <consortium name="Genoscope - CEA"/>
            <person name="William W."/>
        </authorList>
    </citation>
    <scope>NUCLEOTIDE SEQUENCE [LARGE SCALE GENOMIC DNA]</scope>
    <source>
        <strain evidence="5 6">SG7</strain>
    </source>
</reference>
<dbReference type="EMBL" id="LR792632">
    <property type="protein sequence ID" value="CAB3288059.1"/>
    <property type="molecule type" value="Genomic_DNA"/>
</dbReference>
<dbReference type="Gene3D" id="6.10.20.100">
    <property type="match status" value="1"/>
</dbReference>
<evidence type="ECO:0000313" key="5">
    <source>
        <dbReference type="EMBL" id="CAB3288059.1"/>
    </source>
</evidence>
<evidence type="ECO:0000256" key="4">
    <source>
        <dbReference type="SAM" id="Coils"/>
    </source>
</evidence>
<evidence type="ECO:0000313" key="6">
    <source>
        <dbReference type="Proteomes" id="UP000679213"/>
    </source>
</evidence>
<dbReference type="RefSeq" id="WP_214400410.1">
    <property type="nucleotide sequence ID" value="NZ_LR792632.1"/>
</dbReference>
<comment type="similarity">
    <text evidence="1">Belongs to the HypD family.</text>
</comment>
<organism evidence="5 6">
    <name type="scientific">Methanocaldococcus lauensis</name>
    <dbReference type="NCBI Taxonomy" id="2546128"/>
    <lineage>
        <taxon>Archaea</taxon>
        <taxon>Methanobacteriati</taxon>
        <taxon>Methanobacteriota</taxon>
        <taxon>Methanomada group</taxon>
        <taxon>Methanococci</taxon>
        <taxon>Methanococcales</taxon>
        <taxon>Methanocaldococcaceae</taxon>
        <taxon>Methanocaldococcus</taxon>
    </lineage>
</organism>
<dbReference type="PANTHER" id="PTHR30149">
    <property type="entry name" value="HYDROGENASE PROTEIN ASSEMBLY PROTEIN HYPD"/>
    <property type="match status" value="1"/>
</dbReference>
<dbReference type="GO" id="GO:0051539">
    <property type="term" value="F:4 iron, 4 sulfur cluster binding"/>
    <property type="evidence" value="ECO:0007669"/>
    <property type="project" value="TreeGrafter"/>
</dbReference>
<dbReference type="PIRSF" id="PIRSF005622">
    <property type="entry name" value="Hydrgn_mat_hypD"/>
    <property type="match status" value="1"/>
</dbReference>
<accession>A0A8D6SVS6</accession>
<keyword evidence="6" id="KW-1185">Reference proteome</keyword>
<keyword evidence="4" id="KW-0175">Coiled coil</keyword>
<dbReference type="GO" id="GO:0051604">
    <property type="term" value="P:protein maturation"/>
    <property type="evidence" value="ECO:0007669"/>
    <property type="project" value="TreeGrafter"/>
</dbReference>
<dbReference type="Proteomes" id="UP000679213">
    <property type="component" value="Chromosome I"/>
</dbReference>
<gene>
    <name evidence="5" type="ORF">MLAUSG7_0526</name>
</gene>
<dbReference type="InterPro" id="IPR002780">
    <property type="entry name" value="Hyd_form_HypD"/>
</dbReference>
<dbReference type="NCBIfam" id="TIGR00075">
    <property type="entry name" value="hypD"/>
    <property type="match status" value="1"/>
</dbReference>
<dbReference type="InterPro" id="IPR042244">
    <property type="entry name" value="HypD_2_sf"/>
</dbReference>
<dbReference type="Pfam" id="PF01924">
    <property type="entry name" value="HypD"/>
    <property type="match status" value="1"/>
</dbReference>
<evidence type="ECO:0000256" key="1">
    <source>
        <dbReference type="ARBA" id="ARBA00007888"/>
    </source>
</evidence>
<dbReference type="GO" id="GO:0005506">
    <property type="term" value="F:iron ion binding"/>
    <property type="evidence" value="ECO:0007669"/>
    <property type="project" value="TreeGrafter"/>
</dbReference>
<sequence length="358" mass="40540">MINVNDRNLIKKAIEKINKLSEKVDKLKIMHVCGSHEHTICKYGIRDILPENITVIPGPGCPVCVTTQKEIDTAIYLADNGYVITTLGDMYRVPGSEKSLMEKQAEGCDVRIVYSISEAVKMAKKERDKKFVFVAIGFETTAPTTGAELISLKDKDIDNFFILNCHRQTPPIMEFLLSEKTYIDAFICPGHVSTITGLKPYYKPCEKYKVPMVVAGFEPIDVLMAIIMILKQVITENIKVENEYIRAVKPEGNVLAQKIINEVFESIDVPWRGFPIIKNGGFGLREKYKKFDIYEHEDIPEIKEKIPKGCICDKILRGEKLPTDCPLFGKVCNPLNPVGSCMVSDEGTCRIFYKYRRI</sequence>
<protein>
    <submittedName>
        <fullName evidence="5">(NiFe) hydrogenase metallocenter assembly protein HypD</fullName>
    </submittedName>
</protein>
<dbReference type="InterPro" id="IPR042243">
    <property type="entry name" value="HypD_1"/>
</dbReference>
<keyword evidence="3" id="KW-0408">Iron</keyword>
<dbReference type="AlphaFoldDB" id="A0A8D6SVS6"/>
<keyword evidence="2" id="KW-0479">Metal-binding</keyword>
<dbReference type="GeneID" id="65883335"/>
<evidence type="ECO:0000256" key="3">
    <source>
        <dbReference type="ARBA" id="ARBA00023004"/>
    </source>
</evidence>
<dbReference type="GO" id="GO:0070025">
    <property type="term" value="F:carbon monoxide binding"/>
    <property type="evidence" value="ECO:0007669"/>
    <property type="project" value="TreeGrafter"/>
</dbReference>
<dbReference type="Gene3D" id="3.40.50.11750">
    <property type="entry name" value="HypD, alpha/beta domain 1"/>
    <property type="match status" value="2"/>
</dbReference>
<proteinExistence type="inferred from homology"/>
<name>A0A8D6SVS6_9EURY</name>
<dbReference type="PANTHER" id="PTHR30149:SF0">
    <property type="entry name" value="HYDROGENASE MATURATION FACTOR HYPD"/>
    <property type="match status" value="1"/>
</dbReference>
<evidence type="ECO:0000256" key="2">
    <source>
        <dbReference type="ARBA" id="ARBA00022723"/>
    </source>
</evidence>
<dbReference type="KEGG" id="mesg:MLAUSG7_0526"/>
<feature type="coiled-coil region" evidence="4">
    <location>
        <begin position="3"/>
        <end position="30"/>
    </location>
</feature>